<keyword evidence="3" id="KW-1185">Reference proteome</keyword>
<accession>A0A267MF36</accession>
<sequence length="69" mass="7752">MNPYIIRAVNIFGAFGLSKVITSKLQMEYNFFRSGFDLANTIVDFGIFLGSYMLINALLTFVEKKAFGS</sequence>
<keyword evidence="1" id="KW-1133">Transmembrane helix</keyword>
<name>A0A267MF36_9FIRM</name>
<proteinExistence type="predicted"/>
<feature type="transmembrane region" description="Helical" evidence="1">
    <location>
        <begin position="42"/>
        <end position="62"/>
    </location>
</feature>
<gene>
    <name evidence="2" type="ORF">CCE28_18665</name>
</gene>
<comment type="caution">
    <text evidence="2">The sequence shown here is derived from an EMBL/GenBank/DDBJ whole genome shotgun (WGS) entry which is preliminary data.</text>
</comment>
<evidence type="ECO:0000256" key="1">
    <source>
        <dbReference type="SAM" id="Phobius"/>
    </source>
</evidence>
<evidence type="ECO:0000313" key="2">
    <source>
        <dbReference type="EMBL" id="PAB57528.1"/>
    </source>
</evidence>
<reference evidence="2 3" key="1">
    <citation type="submission" date="2017-06" db="EMBL/GenBank/DDBJ databases">
        <title>Draft genome sequence of anaerobic fermentative bacterium Anaeromicrobium sediminis DY2726D isolated from West Pacific Ocean sediments.</title>
        <authorList>
            <person name="Zeng X."/>
        </authorList>
    </citation>
    <scope>NUCLEOTIDE SEQUENCE [LARGE SCALE GENOMIC DNA]</scope>
    <source>
        <strain evidence="2 3">DY2726D</strain>
    </source>
</reference>
<organism evidence="2 3">
    <name type="scientific">Anaeromicrobium sediminis</name>
    <dbReference type="NCBI Taxonomy" id="1478221"/>
    <lineage>
        <taxon>Bacteria</taxon>
        <taxon>Bacillati</taxon>
        <taxon>Bacillota</taxon>
        <taxon>Clostridia</taxon>
        <taxon>Peptostreptococcales</taxon>
        <taxon>Thermotaleaceae</taxon>
        <taxon>Anaeromicrobium</taxon>
    </lineage>
</organism>
<dbReference type="AlphaFoldDB" id="A0A267MF36"/>
<keyword evidence="1" id="KW-0812">Transmembrane</keyword>
<dbReference type="EMBL" id="NIBG01000025">
    <property type="protein sequence ID" value="PAB57528.1"/>
    <property type="molecule type" value="Genomic_DNA"/>
</dbReference>
<protein>
    <submittedName>
        <fullName evidence="2">Uncharacterized protein</fullName>
    </submittedName>
</protein>
<dbReference type="Proteomes" id="UP000216024">
    <property type="component" value="Unassembled WGS sequence"/>
</dbReference>
<evidence type="ECO:0000313" key="3">
    <source>
        <dbReference type="Proteomes" id="UP000216024"/>
    </source>
</evidence>
<dbReference type="RefSeq" id="WP_095135249.1">
    <property type="nucleotide sequence ID" value="NZ_NIBG01000025.1"/>
</dbReference>
<keyword evidence="1" id="KW-0472">Membrane</keyword>